<comment type="subcellular location">
    <subcellularLocation>
        <location evidence="6">Cytoplasm</location>
    </subcellularLocation>
</comment>
<keyword evidence="3 6" id="KW-0808">Transferase</keyword>
<dbReference type="Proteomes" id="UP000483018">
    <property type="component" value="Unassembled WGS sequence"/>
</dbReference>
<keyword evidence="8" id="KW-1185">Reference proteome</keyword>
<dbReference type="PANTHER" id="PTHR33603">
    <property type="entry name" value="METHYLTRANSFERASE"/>
    <property type="match status" value="1"/>
</dbReference>
<keyword evidence="2 6" id="KW-0489">Methyltransferase</keyword>
<name>A0A7C8LG35_9FIRM</name>
<dbReference type="AlphaFoldDB" id="A0A7C8LG35"/>
<comment type="subunit">
    <text evidence="6">Homodimer.</text>
</comment>
<dbReference type="InterPro" id="IPR029026">
    <property type="entry name" value="tRNA_m1G_MTases_N"/>
</dbReference>
<sequence length="150" mass="17084">MNITIISIGKIKEAYLKEGILEYKKRISRHCNIEVIELEDEKAPENLSPAQEEEVKQKEGKKILKHIKNQDGYIISLAIQGKQYSSGEFASHIKKLSLKGKDSVIFIIGGSLGLSDEVLRLSNEQISFSKMTFPHQLMRLILLEQISRIF</sequence>
<dbReference type="NCBIfam" id="TIGR00246">
    <property type="entry name" value="tRNA_RlmH_YbeA"/>
    <property type="match status" value="1"/>
</dbReference>
<dbReference type="NCBIfam" id="NF000985">
    <property type="entry name" value="PRK00103.1-3"/>
    <property type="match status" value="1"/>
</dbReference>
<dbReference type="Gene3D" id="3.40.1280.10">
    <property type="match status" value="1"/>
</dbReference>
<accession>A0A7C8LG35</accession>
<dbReference type="CDD" id="cd18081">
    <property type="entry name" value="RlmH-like"/>
    <property type="match status" value="1"/>
</dbReference>
<dbReference type="RefSeq" id="WP_158739409.1">
    <property type="nucleotide sequence ID" value="NZ_JAFBEP010000003.1"/>
</dbReference>
<dbReference type="Pfam" id="PF02590">
    <property type="entry name" value="SPOUT_MTase"/>
    <property type="match status" value="1"/>
</dbReference>
<protein>
    <recommendedName>
        <fullName evidence="6">Ribosomal RNA large subunit methyltransferase H</fullName>
        <ecNumber evidence="6">2.1.1.177</ecNumber>
    </recommendedName>
    <alternativeName>
        <fullName evidence="6">23S rRNA (pseudouridine1915-N3)-methyltransferase</fullName>
    </alternativeName>
    <alternativeName>
        <fullName evidence="6">23S rRNA m3Psi1915 methyltransferase</fullName>
    </alternativeName>
    <alternativeName>
        <fullName evidence="6">rRNA (pseudouridine-N3-)-methyltransferase RlmH</fullName>
    </alternativeName>
</protein>
<dbReference type="InterPro" id="IPR003742">
    <property type="entry name" value="RlmH-like"/>
</dbReference>
<comment type="catalytic activity">
    <reaction evidence="6">
        <text>pseudouridine(1915) in 23S rRNA + S-adenosyl-L-methionine = N(3)-methylpseudouridine(1915) in 23S rRNA + S-adenosyl-L-homocysteine + H(+)</text>
        <dbReference type="Rhea" id="RHEA:42752"/>
        <dbReference type="Rhea" id="RHEA-COMP:10221"/>
        <dbReference type="Rhea" id="RHEA-COMP:10222"/>
        <dbReference type="ChEBI" id="CHEBI:15378"/>
        <dbReference type="ChEBI" id="CHEBI:57856"/>
        <dbReference type="ChEBI" id="CHEBI:59789"/>
        <dbReference type="ChEBI" id="CHEBI:65314"/>
        <dbReference type="ChEBI" id="CHEBI:74486"/>
        <dbReference type="EC" id="2.1.1.177"/>
    </reaction>
</comment>
<dbReference type="EMBL" id="WSLF01000002">
    <property type="protein sequence ID" value="KAE9636155.1"/>
    <property type="molecule type" value="Genomic_DNA"/>
</dbReference>
<evidence type="ECO:0000256" key="3">
    <source>
        <dbReference type="ARBA" id="ARBA00022679"/>
    </source>
</evidence>
<comment type="similarity">
    <text evidence="5 6">Belongs to the RNA methyltransferase RlmH family.</text>
</comment>
<dbReference type="GO" id="GO:0005737">
    <property type="term" value="C:cytoplasm"/>
    <property type="evidence" value="ECO:0007669"/>
    <property type="project" value="UniProtKB-SubCell"/>
</dbReference>
<feature type="binding site" evidence="6">
    <location>
        <begin position="128"/>
        <end position="133"/>
    </location>
    <ligand>
        <name>S-adenosyl-L-methionine</name>
        <dbReference type="ChEBI" id="CHEBI:59789"/>
    </ligand>
</feature>
<keyword evidence="4 6" id="KW-0949">S-adenosyl-L-methionine</keyword>
<feature type="binding site" evidence="6">
    <location>
        <position position="77"/>
    </location>
    <ligand>
        <name>S-adenosyl-L-methionine</name>
        <dbReference type="ChEBI" id="CHEBI:59789"/>
    </ligand>
</feature>
<dbReference type="PANTHER" id="PTHR33603:SF1">
    <property type="entry name" value="RIBOSOMAL RNA LARGE SUBUNIT METHYLTRANSFERASE H"/>
    <property type="match status" value="1"/>
</dbReference>
<evidence type="ECO:0000313" key="8">
    <source>
        <dbReference type="Proteomes" id="UP000483018"/>
    </source>
</evidence>
<evidence type="ECO:0000256" key="5">
    <source>
        <dbReference type="ARBA" id="ARBA00038303"/>
    </source>
</evidence>
<comment type="caution">
    <text evidence="7">The sequence shown here is derived from an EMBL/GenBank/DDBJ whole genome shotgun (WGS) entry which is preliminary data.</text>
</comment>
<dbReference type="GO" id="GO:0070038">
    <property type="term" value="F:rRNA (pseudouridine-N3-)-methyltransferase activity"/>
    <property type="evidence" value="ECO:0007669"/>
    <property type="project" value="UniProtKB-UniRule"/>
</dbReference>
<keyword evidence="1 6" id="KW-0698">rRNA processing</keyword>
<evidence type="ECO:0000256" key="2">
    <source>
        <dbReference type="ARBA" id="ARBA00022603"/>
    </source>
</evidence>
<evidence type="ECO:0000313" key="7">
    <source>
        <dbReference type="EMBL" id="KAE9636155.1"/>
    </source>
</evidence>
<evidence type="ECO:0000256" key="4">
    <source>
        <dbReference type="ARBA" id="ARBA00022691"/>
    </source>
</evidence>
<proteinExistence type="inferred from homology"/>
<comment type="function">
    <text evidence="6">Specifically methylates the pseudouridine at position 1915 (m3Psi1915) in 23S rRNA.</text>
</comment>
<evidence type="ECO:0000256" key="1">
    <source>
        <dbReference type="ARBA" id="ARBA00022552"/>
    </source>
</evidence>
<dbReference type="HAMAP" id="MF_00658">
    <property type="entry name" value="23SrRNA_methyltr_H"/>
    <property type="match status" value="1"/>
</dbReference>
<keyword evidence="6" id="KW-0963">Cytoplasm</keyword>
<dbReference type="InterPro" id="IPR029028">
    <property type="entry name" value="Alpha/beta_knot_MTases"/>
</dbReference>
<dbReference type="OrthoDB" id="9806643at2"/>
<dbReference type="EC" id="2.1.1.177" evidence="6"/>
<organism evidence="7 8">
    <name type="scientific">Defluviitalea raffinosedens</name>
    <dbReference type="NCBI Taxonomy" id="1450156"/>
    <lineage>
        <taxon>Bacteria</taxon>
        <taxon>Bacillati</taxon>
        <taxon>Bacillota</taxon>
        <taxon>Clostridia</taxon>
        <taxon>Lachnospirales</taxon>
        <taxon>Defluviitaleaceae</taxon>
        <taxon>Defluviitalea</taxon>
    </lineage>
</organism>
<reference evidence="7 8" key="1">
    <citation type="submission" date="2019-12" db="EMBL/GenBank/DDBJ databases">
        <title>Defluviitalea raffinosedens, isolated from a biogas fermenter, genome sequencing and characterization.</title>
        <authorList>
            <person name="Rettenmaier R."/>
            <person name="Schneider M."/>
            <person name="Neuhaus K."/>
            <person name="Liebl W."/>
            <person name="Zverlov V."/>
        </authorList>
    </citation>
    <scope>NUCLEOTIDE SEQUENCE [LARGE SCALE GENOMIC DNA]</scope>
    <source>
        <strain evidence="7 8">249c-K6</strain>
    </source>
</reference>
<dbReference type="SUPFAM" id="SSF75217">
    <property type="entry name" value="alpha/beta knot"/>
    <property type="match status" value="1"/>
</dbReference>
<evidence type="ECO:0000256" key="6">
    <source>
        <dbReference type="HAMAP-Rule" id="MF_00658"/>
    </source>
</evidence>
<dbReference type="PIRSF" id="PIRSF004505">
    <property type="entry name" value="MT_bac"/>
    <property type="match status" value="1"/>
</dbReference>
<feature type="binding site" evidence="6">
    <location>
        <position position="109"/>
    </location>
    <ligand>
        <name>S-adenosyl-L-methionine</name>
        <dbReference type="ChEBI" id="CHEBI:59789"/>
    </ligand>
</feature>
<gene>
    <name evidence="6 7" type="primary">rlmH</name>
    <name evidence="7" type="ORF">GND95_03240</name>
</gene>